<keyword evidence="3" id="KW-1185">Reference proteome</keyword>
<dbReference type="EnsemblProtists" id="EOD10004">
    <property type="protein sequence ID" value="EOD10004"/>
    <property type="gene ID" value="EMIHUDRAFT_216132"/>
</dbReference>
<sequence length="133" mass="14746">MVAAPAEVSGLVAEELQKNEQLRATLQSMGGATSPQVARPSPELEGKLKAIALSKEHLTLKQRIERSELQIKQLQEQVESDRVQMKKVQKQMDEYSRAGDPVWEKTGFGTIAYTDPFHTGLSKRTPTGGYFTS</sequence>
<dbReference type="PaxDb" id="2903-EOD10004"/>
<dbReference type="OMA" id="GIMAKPQ"/>
<accession>A0A0D3IFG9</accession>
<dbReference type="HOGENOM" id="CLU_1910603_0_0_1"/>
<reference evidence="3" key="1">
    <citation type="journal article" date="2013" name="Nature">
        <title>Pan genome of the phytoplankton Emiliania underpins its global distribution.</title>
        <authorList>
            <person name="Read B.A."/>
            <person name="Kegel J."/>
            <person name="Klute M.J."/>
            <person name="Kuo A."/>
            <person name="Lefebvre S.C."/>
            <person name="Maumus F."/>
            <person name="Mayer C."/>
            <person name="Miller J."/>
            <person name="Monier A."/>
            <person name="Salamov A."/>
            <person name="Young J."/>
            <person name="Aguilar M."/>
            <person name="Claverie J.M."/>
            <person name="Frickenhaus S."/>
            <person name="Gonzalez K."/>
            <person name="Herman E.K."/>
            <person name="Lin Y.C."/>
            <person name="Napier J."/>
            <person name="Ogata H."/>
            <person name="Sarno A.F."/>
            <person name="Shmutz J."/>
            <person name="Schroeder D."/>
            <person name="de Vargas C."/>
            <person name="Verret F."/>
            <person name="von Dassow P."/>
            <person name="Valentin K."/>
            <person name="Van de Peer Y."/>
            <person name="Wheeler G."/>
            <person name="Dacks J.B."/>
            <person name="Delwiche C.F."/>
            <person name="Dyhrman S.T."/>
            <person name="Glockner G."/>
            <person name="John U."/>
            <person name="Richards T."/>
            <person name="Worden A.Z."/>
            <person name="Zhang X."/>
            <person name="Grigoriev I.V."/>
            <person name="Allen A.E."/>
            <person name="Bidle K."/>
            <person name="Borodovsky M."/>
            <person name="Bowler C."/>
            <person name="Brownlee C."/>
            <person name="Cock J.M."/>
            <person name="Elias M."/>
            <person name="Gladyshev V.N."/>
            <person name="Groth M."/>
            <person name="Guda C."/>
            <person name="Hadaegh A."/>
            <person name="Iglesias-Rodriguez M.D."/>
            <person name="Jenkins J."/>
            <person name="Jones B.M."/>
            <person name="Lawson T."/>
            <person name="Leese F."/>
            <person name="Lindquist E."/>
            <person name="Lobanov A."/>
            <person name="Lomsadze A."/>
            <person name="Malik S.B."/>
            <person name="Marsh M.E."/>
            <person name="Mackinder L."/>
            <person name="Mock T."/>
            <person name="Mueller-Roeber B."/>
            <person name="Pagarete A."/>
            <person name="Parker M."/>
            <person name="Probert I."/>
            <person name="Quesneville H."/>
            <person name="Raines C."/>
            <person name="Rensing S.A."/>
            <person name="Riano-Pachon D.M."/>
            <person name="Richier S."/>
            <person name="Rokitta S."/>
            <person name="Shiraiwa Y."/>
            <person name="Soanes D.M."/>
            <person name="van der Giezen M."/>
            <person name="Wahlund T.M."/>
            <person name="Williams B."/>
            <person name="Wilson W."/>
            <person name="Wolfe G."/>
            <person name="Wurch L.L."/>
        </authorList>
    </citation>
    <scope>NUCLEOTIDE SEQUENCE</scope>
</reference>
<organism evidence="2 3">
    <name type="scientific">Emiliania huxleyi (strain CCMP1516)</name>
    <dbReference type="NCBI Taxonomy" id="280463"/>
    <lineage>
        <taxon>Eukaryota</taxon>
        <taxon>Haptista</taxon>
        <taxon>Haptophyta</taxon>
        <taxon>Prymnesiophyceae</taxon>
        <taxon>Isochrysidales</taxon>
        <taxon>Noelaerhabdaceae</taxon>
        <taxon>Emiliania</taxon>
    </lineage>
</organism>
<dbReference type="GeneID" id="17279367"/>
<proteinExistence type="predicted"/>
<keyword evidence="1" id="KW-0175">Coiled coil</keyword>
<name>A0A0D3IFG9_EMIH1</name>
<dbReference type="Proteomes" id="UP000013827">
    <property type="component" value="Unassembled WGS sequence"/>
</dbReference>
<protein>
    <submittedName>
        <fullName evidence="2">Uncharacterized protein</fullName>
    </submittedName>
</protein>
<dbReference type="AlphaFoldDB" id="A0A0D3IFG9"/>
<evidence type="ECO:0000313" key="2">
    <source>
        <dbReference type="EnsemblProtists" id="EOD10004"/>
    </source>
</evidence>
<evidence type="ECO:0000256" key="1">
    <source>
        <dbReference type="SAM" id="Coils"/>
    </source>
</evidence>
<dbReference type="RefSeq" id="XP_005762433.1">
    <property type="nucleotide sequence ID" value="XM_005762376.1"/>
</dbReference>
<evidence type="ECO:0000313" key="3">
    <source>
        <dbReference type="Proteomes" id="UP000013827"/>
    </source>
</evidence>
<dbReference type="KEGG" id="ehx:EMIHUDRAFT_216132"/>
<dbReference type="KEGG" id="ehx:EMIHUDRAFT_252934"/>
<dbReference type="RefSeq" id="XP_005786524.1">
    <property type="nucleotide sequence ID" value="XM_005786467.1"/>
</dbReference>
<feature type="coiled-coil region" evidence="1">
    <location>
        <begin position="57"/>
        <end position="98"/>
    </location>
</feature>
<dbReference type="EnsemblProtists" id="EOD34095">
    <property type="protein sequence ID" value="EOD34095"/>
    <property type="gene ID" value="EMIHUDRAFT_252934"/>
</dbReference>
<dbReference type="GeneID" id="17256174"/>
<reference evidence="2" key="2">
    <citation type="submission" date="2024-10" db="UniProtKB">
        <authorList>
            <consortium name="EnsemblProtists"/>
        </authorList>
    </citation>
    <scope>IDENTIFICATION</scope>
</reference>